<dbReference type="Proteomes" id="UP001063166">
    <property type="component" value="Unassembled WGS sequence"/>
</dbReference>
<evidence type="ECO:0000313" key="3">
    <source>
        <dbReference type="Proteomes" id="UP001063166"/>
    </source>
</evidence>
<organism evidence="2 3">
    <name type="scientific">Lyophyllum shimeji</name>
    <name type="common">Hon-shimeji</name>
    <name type="synonym">Tricholoma shimeji</name>
    <dbReference type="NCBI Taxonomy" id="47721"/>
    <lineage>
        <taxon>Eukaryota</taxon>
        <taxon>Fungi</taxon>
        <taxon>Dikarya</taxon>
        <taxon>Basidiomycota</taxon>
        <taxon>Agaricomycotina</taxon>
        <taxon>Agaricomycetes</taxon>
        <taxon>Agaricomycetidae</taxon>
        <taxon>Agaricales</taxon>
        <taxon>Tricholomatineae</taxon>
        <taxon>Lyophyllaceae</taxon>
        <taxon>Lyophyllum</taxon>
    </lineage>
</organism>
<accession>A0A9P3UJ82</accession>
<evidence type="ECO:0000256" key="1">
    <source>
        <dbReference type="SAM" id="MobiDB-lite"/>
    </source>
</evidence>
<name>A0A9P3UJ82_LYOSH</name>
<dbReference type="EMBL" id="BRPK01000003">
    <property type="protein sequence ID" value="GLB36654.1"/>
    <property type="molecule type" value="Genomic_DNA"/>
</dbReference>
<sequence length="185" mass="18881">MPQDTASCCWSFAPCSTSSSFCSSTAPVSIIQWQPPPAHSHHSSAAAPRIPLQAQHTPTMTGPQIHPPRNGPSTNMVLSGHFQVLSAAARPLRLVPAARTPAPAPPAPLSLRTTALAPPLAPASGLSFCTTAASGNKPLAPTRPHTLALAKPAQPPLATKGGAPTSRPNSTVPARTVCIADPLSP</sequence>
<protein>
    <submittedName>
        <fullName evidence="2">Uncharacterized protein</fullName>
    </submittedName>
</protein>
<gene>
    <name evidence="2" type="ORF">LshimejAT787_0309410</name>
</gene>
<keyword evidence="3" id="KW-1185">Reference proteome</keyword>
<evidence type="ECO:0000313" key="2">
    <source>
        <dbReference type="EMBL" id="GLB36654.1"/>
    </source>
</evidence>
<proteinExistence type="predicted"/>
<dbReference type="AlphaFoldDB" id="A0A9P3UJ82"/>
<comment type="caution">
    <text evidence="2">The sequence shown here is derived from an EMBL/GenBank/DDBJ whole genome shotgun (WGS) entry which is preliminary data.</text>
</comment>
<feature type="region of interest" description="Disordered" evidence="1">
    <location>
        <begin position="152"/>
        <end position="173"/>
    </location>
</feature>
<reference evidence="2" key="1">
    <citation type="submission" date="2022-07" db="EMBL/GenBank/DDBJ databases">
        <title>The genome of Lyophyllum shimeji provides insight into the initial evolution of ectomycorrhizal fungal genome.</title>
        <authorList>
            <person name="Kobayashi Y."/>
            <person name="Shibata T."/>
            <person name="Hirakawa H."/>
            <person name="Shigenobu S."/>
            <person name="Nishiyama T."/>
            <person name="Yamada A."/>
            <person name="Hasebe M."/>
            <person name="Kawaguchi M."/>
        </authorList>
    </citation>
    <scope>NUCLEOTIDE SEQUENCE</scope>
    <source>
        <strain evidence="2">AT787</strain>
    </source>
</reference>